<reference evidence="1" key="1">
    <citation type="submission" date="2021-01" db="EMBL/GenBank/DDBJ databases">
        <authorList>
            <person name="Corre E."/>
            <person name="Pelletier E."/>
            <person name="Niang G."/>
            <person name="Scheremetjew M."/>
            <person name="Finn R."/>
            <person name="Kale V."/>
            <person name="Holt S."/>
            <person name="Cochrane G."/>
            <person name="Meng A."/>
            <person name="Brown T."/>
            <person name="Cohen L."/>
        </authorList>
    </citation>
    <scope>NUCLEOTIDE SEQUENCE</scope>
    <source>
        <strain evidence="1">CCMP622</strain>
    </source>
</reference>
<evidence type="ECO:0000313" key="1">
    <source>
        <dbReference type="EMBL" id="CAD9751118.1"/>
    </source>
</evidence>
<sequence length="114" mass="12651">MKNSEECRRAVLAGDVAYRDAARGEWGGCGEREAARRRKAVMEEQIRSVTLQVDKGTRMEGYNCPRCGGGNCMERTMSLRRDIAKCETWGNKEGASGKRTVECPDCGFSATHEL</sequence>
<dbReference type="AlphaFoldDB" id="A0A7S2X7G7"/>
<organism evidence="1">
    <name type="scientific">Lotharella oceanica</name>
    <dbReference type="NCBI Taxonomy" id="641309"/>
    <lineage>
        <taxon>Eukaryota</taxon>
        <taxon>Sar</taxon>
        <taxon>Rhizaria</taxon>
        <taxon>Cercozoa</taxon>
        <taxon>Chlorarachniophyceae</taxon>
        <taxon>Lotharella</taxon>
    </lineage>
</organism>
<gene>
    <name evidence="1" type="ORF">LSP00402_LOCUS3553</name>
</gene>
<accession>A0A7S2X7G7</accession>
<protein>
    <submittedName>
        <fullName evidence="1">Uncharacterized protein</fullName>
    </submittedName>
</protein>
<name>A0A7S2X7G7_9EUKA</name>
<dbReference type="EMBL" id="HBHP01005716">
    <property type="protein sequence ID" value="CAD9751118.1"/>
    <property type="molecule type" value="Transcribed_RNA"/>
</dbReference>
<proteinExistence type="predicted"/>